<dbReference type="EMBL" id="JAGGLV010000001">
    <property type="protein sequence ID" value="MBP2110183.1"/>
    <property type="molecule type" value="Genomic_DNA"/>
</dbReference>
<feature type="compositionally biased region" description="Low complexity" evidence="1">
    <location>
        <begin position="154"/>
        <end position="228"/>
    </location>
</feature>
<evidence type="ECO:0000313" key="4">
    <source>
        <dbReference type="Proteomes" id="UP000773462"/>
    </source>
</evidence>
<evidence type="ECO:0000256" key="2">
    <source>
        <dbReference type="SAM" id="Phobius"/>
    </source>
</evidence>
<evidence type="ECO:0000313" key="3">
    <source>
        <dbReference type="EMBL" id="MBP2110183.1"/>
    </source>
</evidence>
<dbReference type="Proteomes" id="UP000773462">
    <property type="component" value="Unassembled WGS sequence"/>
</dbReference>
<gene>
    <name evidence="3" type="ORF">J2Z70_000322</name>
</gene>
<comment type="caution">
    <text evidence="3">The sequence shown here is derived from an EMBL/GenBank/DDBJ whole genome shotgun (WGS) entry which is preliminary data.</text>
</comment>
<organism evidence="3 4">
    <name type="scientific">Paenibacillus silagei</name>
    <dbReference type="NCBI Taxonomy" id="1670801"/>
    <lineage>
        <taxon>Bacteria</taxon>
        <taxon>Bacillati</taxon>
        <taxon>Bacillota</taxon>
        <taxon>Bacilli</taxon>
        <taxon>Bacillales</taxon>
        <taxon>Paenibacillaceae</taxon>
        <taxon>Paenibacillus</taxon>
    </lineage>
</organism>
<protein>
    <recommendedName>
        <fullName evidence="5">LPXTG cell wall anchor domain-containing protein</fullName>
    </recommendedName>
</protein>
<proteinExistence type="predicted"/>
<dbReference type="RefSeq" id="WP_209868674.1">
    <property type="nucleotide sequence ID" value="NZ_JAGGLV010000001.1"/>
</dbReference>
<reference evidence="3 4" key="1">
    <citation type="submission" date="2021-03" db="EMBL/GenBank/DDBJ databases">
        <title>Genomic Encyclopedia of Type Strains, Phase IV (KMG-IV): sequencing the most valuable type-strain genomes for metagenomic binning, comparative biology and taxonomic classification.</title>
        <authorList>
            <person name="Goeker M."/>
        </authorList>
    </citation>
    <scope>NUCLEOTIDE SEQUENCE [LARGE SCALE GENOMIC DNA]</scope>
    <source>
        <strain evidence="3 4">DSM 101953</strain>
    </source>
</reference>
<name>A0ABS4NJG3_9BACL</name>
<feature type="transmembrane region" description="Helical" evidence="2">
    <location>
        <begin position="299"/>
        <end position="317"/>
    </location>
</feature>
<sequence>MKKRHTSIIGAYILAVLAGVIWHAGGVSAEDTIKLTVNSHTTSTATMNNMQPGDTMASDYKIINDGNDPFDYAVAFQFRSGDADLYNILQMTLQKEGVILYSGVMSEAPGVVTIGSLAGGEEEAIEMKVLFPPEAGNEFQEKTVSVAFEFTATAEPAPTAGPTSTPQPTDTPTAAVTPMPTSTPGSTSSPGSTPPAATTVPTASPAGSASPGSSAAPSQAPATATAAPDGVSVSEEPVPLGAGEEDGGNRPSATPDSGAAALGSTPAPSPGKEVNLTDDALPLGGPEEDGRLPDTASPWYNLIAASLVVAMISVLVLRRLGQKK</sequence>
<keyword evidence="2" id="KW-0472">Membrane</keyword>
<accession>A0ABS4NJG3</accession>
<keyword evidence="4" id="KW-1185">Reference proteome</keyword>
<evidence type="ECO:0008006" key="5">
    <source>
        <dbReference type="Google" id="ProtNLM"/>
    </source>
</evidence>
<keyword evidence="2" id="KW-1133">Transmembrane helix</keyword>
<keyword evidence="2" id="KW-0812">Transmembrane</keyword>
<evidence type="ECO:0000256" key="1">
    <source>
        <dbReference type="SAM" id="MobiDB-lite"/>
    </source>
</evidence>
<feature type="region of interest" description="Disordered" evidence="1">
    <location>
        <begin position="154"/>
        <end position="289"/>
    </location>
</feature>